<dbReference type="GO" id="GO:0045665">
    <property type="term" value="P:negative regulation of neuron differentiation"/>
    <property type="evidence" value="ECO:0007669"/>
    <property type="project" value="UniProtKB-ARBA"/>
</dbReference>
<dbReference type="GO" id="GO:0009966">
    <property type="term" value="P:regulation of signal transduction"/>
    <property type="evidence" value="ECO:0007669"/>
    <property type="project" value="UniProtKB-ARBA"/>
</dbReference>
<comment type="subcellular location">
    <subcellularLocation>
        <location evidence="1">Secreted</location>
    </subcellularLocation>
</comment>
<evidence type="ECO:0000256" key="17">
    <source>
        <dbReference type="SAM" id="MobiDB-lite"/>
    </source>
</evidence>
<dbReference type="Gene3D" id="2.60.120.970">
    <property type="match status" value="1"/>
</dbReference>
<accession>A0A6J2VQH9</accession>
<dbReference type="GO" id="GO:0001503">
    <property type="term" value="P:ossification"/>
    <property type="evidence" value="ECO:0007669"/>
    <property type="project" value="UniProtKB-KW"/>
</dbReference>
<keyword evidence="4" id="KW-0202">Cytokine</keyword>
<dbReference type="GO" id="GO:0060485">
    <property type="term" value="P:mesenchyme development"/>
    <property type="evidence" value="ECO:0007669"/>
    <property type="project" value="UniProtKB-ARBA"/>
</dbReference>
<comment type="subunit">
    <text evidence="13">Homodimer; disulfide-linked. Interacts with SOSTDC1. Interacts with TWSG1. Interacts with FBN1 (via N-terminal domain) and FBN2. Interacts with type I receptor ACVR1. Interacts with type II receptor ACVR2A. Interacts with NOG; this interaction inhibits canonical BMP signaling. Interacts with SCUBE3. Interacts with ERFE; the interaction inhibits BMP-induced transcription of HAMP. Interacts with TGFBR3.</text>
</comment>
<dbReference type="GO" id="GO:0008285">
    <property type="term" value="P:negative regulation of cell population proliferation"/>
    <property type="evidence" value="ECO:0007669"/>
    <property type="project" value="UniProtKB-ARBA"/>
</dbReference>
<dbReference type="InterPro" id="IPR001839">
    <property type="entry name" value="TGF-b_C"/>
</dbReference>
<dbReference type="RefSeq" id="XP_030634243.1">
    <property type="nucleotide sequence ID" value="XM_030778383.1"/>
</dbReference>
<dbReference type="GO" id="GO:0051216">
    <property type="term" value="P:cartilage development"/>
    <property type="evidence" value="ECO:0007669"/>
    <property type="project" value="UniProtKB-KW"/>
</dbReference>
<sequence length="428" mass="48532">MPAPHPQAVVMAWTCCILVDSLSENFTLDNEIHSSFIQRRLKSQERREMQREILSILGLSHRPRPHLHEKHTAAPMFMLDLYNAISTEGDEPGAFSYSYKPVFTTQGPPPVTLQDSRVLNDADMVMSFVNLVEPDQKVHPAQQKHQEFRFDLSRIPEGESVTAAEFRVYKDFVQERYENETFRVSVYQVLQERPDRKLELLLLDSRVVWAAEEGWLVFDLTVTSNHWVLNPRQNLGLQLALENMNGQNISPRTAGLVGGNGPQNKQPFMVAFFKATGVHLRSIRSASGQKQRNPNRSKSPKSAGSNQEALRITEAAENSSIDPKQGCKKHELYVSFRDLGWQDWIIAPEGYAAYYCEGECAFPLNSYMNATNHAIVQTLVHFINPDTVPKPCCAPTQLHGISVLYFDDSSNVILKKYRNMVVRACGCH</sequence>
<comment type="similarity">
    <text evidence="2 16">Belongs to the TGF-beta family.</text>
</comment>
<dbReference type="GO" id="GO:0001656">
    <property type="term" value="P:metanephros development"/>
    <property type="evidence" value="ECO:0007669"/>
    <property type="project" value="UniProtKB-ARBA"/>
</dbReference>
<dbReference type="Pfam" id="PF00688">
    <property type="entry name" value="TGFb_propeptide"/>
    <property type="match status" value="1"/>
</dbReference>
<evidence type="ECO:0000256" key="13">
    <source>
        <dbReference type="ARBA" id="ARBA00065115"/>
    </source>
</evidence>
<dbReference type="InterPro" id="IPR029034">
    <property type="entry name" value="Cystine-knot_cytokine"/>
</dbReference>
<dbReference type="SMART" id="SM00204">
    <property type="entry name" value="TGFB"/>
    <property type="match status" value="1"/>
</dbReference>
<dbReference type="GO" id="GO:0005615">
    <property type="term" value="C:extracellular space"/>
    <property type="evidence" value="ECO:0007669"/>
    <property type="project" value="UniProtKB-KW"/>
</dbReference>
<dbReference type="Gene3D" id="2.10.90.10">
    <property type="entry name" value="Cystine-knot cytokines"/>
    <property type="match status" value="1"/>
</dbReference>
<evidence type="ECO:0000256" key="5">
    <source>
        <dbReference type="ARBA" id="ARBA00022525"/>
    </source>
</evidence>
<dbReference type="PANTHER" id="PTHR11848">
    <property type="entry name" value="TGF-BETA FAMILY"/>
    <property type="match status" value="1"/>
</dbReference>
<dbReference type="FunFam" id="2.10.90.10:FF:000003">
    <property type="entry name" value="Bone morphogenetic protein 5"/>
    <property type="match status" value="1"/>
</dbReference>
<dbReference type="GO" id="GO:0001823">
    <property type="term" value="P:mesonephros development"/>
    <property type="evidence" value="ECO:0007669"/>
    <property type="project" value="UniProtKB-ARBA"/>
</dbReference>
<evidence type="ECO:0000256" key="18">
    <source>
        <dbReference type="SAM" id="SignalP"/>
    </source>
</evidence>
<evidence type="ECO:0000256" key="9">
    <source>
        <dbReference type="ARBA" id="ARBA00023030"/>
    </source>
</evidence>
<reference evidence="21" key="1">
    <citation type="submission" date="2025-08" db="UniProtKB">
        <authorList>
            <consortium name="RefSeq"/>
        </authorList>
    </citation>
    <scope>IDENTIFICATION</scope>
</reference>
<gene>
    <name evidence="21" type="primary">LOC115815428</name>
</gene>
<keyword evidence="20" id="KW-1185">Reference proteome</keyword>
<dbReference type="InterPro" id="IPR015615">
    <property type="entry name" value="TGF-beta-rel"/>
</dbReference>
<proteinExistence type="inferred from homology"/>
<dbReference type="CDD" id="cd19397">
    <property type="entry name" value="TGF_beta_BMP7"/>
    <property type="match status" value="1"/>
</dbReference>
<dbReference type="Pfam" id="PF00019">
    <property type="entry name" value="TGF_beta"/>
    <property type="match status" value="1"/>
</dbReference>
<evidence type="ECO:0000313" key="21">
    <source>
        <dbReference type="RefSeq" id="XP_030634243.1"/>
    </source>
</evidence>
<evidence type="ECO:0000256" key="11">
    <source>
        <dbReference type="ARBA" id="ARBA00023180"/>
    </source>
</evidence>
<organism evidence="20 21">
    <name type="scientific">Chanos chanos</name>
    <name type="common">Milkfish</name>
    <name type="synonym">Mugil chanos</name>
    <dbReference type="NCBI Taxonomy" id="29144"/>
    <lineage>
        <taxon>Eukaryota</taxon>
        <taxon>Metazoa</taxon>
        <taxon>Chordata</taxon>
        <taxon>Craniata</taxon>
        <taxon>Vertebrata</taxon>
        <taxon>Euteleostomi</taxon>
        <taxon>Actinopterygii</taxon>
        <taxon>Neopterygii</taxon>
        <taxon>Teleostei</taxon>
        <taxon>Ostariophysi</taxon>
        <taxon>Gonorynchiformes</taxon>
        <taxon>Chanidae</taxon>
        <taxon>Chanos</taxon>
    </lineage>
</organism>
<evidence type="ECO:0000256" key="16">
    <source>
        <dbReference type="RuleBase" id="RU000354"/>
    </source>
</evidence>
<evidence type="ECO:0000256" key="7">
    <source>
        <dbReference type="ARBA" id="ARBA00022782"/>
    </source>
</evidence>
<feature type="region of interest" description="Disordered" evidence="17">
    <location>
        <begin position="284"/>
        <end position="308"/>
    </location>
</feature>
<dbReference type="OrthoDB" id="5987191at2759"/>
<evidence type="ECO:0000256" key="3">
    <source>
        <dbReference type="ARBA" id="ARBA00022473"/>
    </source>
</evidence>
<dbReference type="FunFam" id="2.60.120.970:FF:000008">
    <property type="entry name" value="Bone morphogenetic protein 7"/>
    <property type="match status" value="1"/>
</dbReference>
<dbReference type="GO" id="GO:0045597">
    <property type="term" value="P:positive regulation of cell differentiation"/>
    <property type="evidence" value="ECO:0007669"/>
    <property type="project" value="UniProtKB-ARBA"/>
</dbReference>
<evidence type="ECO:0000256" key="6">
    <source>
        <dbReference type="ARBA" id="ARBA00022729"/>
    </source>
</evidence>
<evidence type="ECO:0000256" key="14">
    <source>
        <dbReference type="ARBA" id="ARBA00071099"/>
    </source>
</evidence>
<evidence type="ECO:0000256" key="4">
    <source>
        <dbReference type="ARBA" id="ARBA00022514"/>
    </source>
</evidence>
<dbReference type="InParanoid" id="A0A6J2VQH9"/>
<keyword evidence="10" id="KW-1015">Disulfide bond</keyword>
<protein>
    <recommendedName>
        <fullName evidence="14">Bone morphogenetic protein 7</fullName>
    </recommendedName>
    <alternativeName>
        <fullName evidence="15">Osteogenic protein 1</fullName>
    </alternativeName>
</protein>
<dbReference type="PROSITE" id="PS00250">
    <property type="entry name" value="TGF_BETA_1"/>
    <property type="match status" value="1"/>
</dbReference>
<dbReference type="GO" id="GO:0051240">
    <property type="term" value="P:positive regulation of multicellular organismal process"/>
    <property type="evidence" value="ECO:0007669"/>
    <property type="project" value="UniProtKB-ARBA"/>
</dbReference>
<evidence type="ECO:0000256" key="15">
    <source>
        <dbReference type="ARBA" id="ARBA00083455"/>
    </source>
</evidence>
<dbReference type="GO" id="GO:0008083">
    <property type="term" value="F:growth factor activity"/>
    <property type="evidence" value="ECO:0007669"/>
    <property type="project" value="UniProtKB-KW"/>
</dbReference>
<dbReference type="Proteomes" id="UP000504632">
    <property type="component" value="Chromosome 6"/>
</dbReference>
<dbReference type="SUPFAM" id="SSF57501">
    <property type="entry name" value="Cystine-knot cytokines"/>
    <property type="match status" value="1"/>
</dbReference>
<dbReference type="PROSITE" id="PS51362">
    <property type="entry name" value="TGF_BETA_2"/>
    <property type="match status" value="1"/>
</dbReference>
<keyword evidence="9 16" id="KW-0339">Growth factor</keyword>
<dbReference type="InterPro" id="IPR017948">
    <property type="entry name" value="TGFb_CS"/>
</dbReference>
<dbReference type="PANTHER" id="PTHR11848:SF135">
    <property type="entry name" value="BONE MORPHOGENETIC PROTEIN 7"/>
    <property type="match status" value="1"/>
</dbReference>
<evidence type="ECO:0000256" key="12">
    <source>
        <dbReference type="ARBA" id="ARBA00023188"/>
    </source>
</evidence>
<dbReference type="GO" id="GO:0030509">
    <property type="term" value="P:BMP signaling pathway"/>
    <property type="evidence" value="ECO:0007669"/>
    <property type="project" value="TreeGrafter"/>
</dbReference>
<feature type="domain" description="TGF-beta family profile" evidence="19">
    <location>
        <begin position="311"/>
        <end position="428"/>
    </location>
</feature>
<evidence type="ECO:0000256" key="8">
    <source>
        <dbReference type="ARBA" id="ARBA00022855"/>
    </source>
</evidence>
<keyword evidence="5" id="KW-0964">Secreted</keyword>
<evidence type="ECO:0000259" key="19">
    <source>
        <dbReference type="PROSITE" id="PS51362"/>
    </source>
</evidence>
<keyword evidence="8" id="KW-0892">Osteogenesis</keyword>
<dbReference type="InterPro" id="IPR001111">
    <property type="entry name" value="TGF-b_propeptide"/>
</dbReference>
<keyword evidence="3" id="KW-0217">Developmental protein</keyword>
<dbReference type="GO" id="GO:0005125">
    <property type="term" value="F:cytokine activity"/>
    <property type="evidence" value="ECO:0007669"/>
    <property type="project" value="UniProtKB-KW"/>
</dbReference>
<evidence type="ECO:0000313" key="20">
    <source>
        <dbReference type="Proteomes" id="UP000504632"/>
    </source>
</evidence>
<keyword evidence="7" id="KW-0221">Differentiation</keyword>
<dbReference type="GO" id="GO:2000026">
    <property type="term" value="P:regulation of multicellular organismal development"/>
    <property type="evidence" value="ECO:0007669"/>
    <property type="project" value="UniProtKB-ARBA"/>
</dbReference>
<evidence type="ECO:0000256" key="2">
    <source>
        <dbReference type="ARBA" id="ARBA00006656"/>
    </source>
</evidence>
<dbReference type="GO" id="GO:0045893">
    <property type="term" value="P:positive regulation of DNA-templated transcription"/>
    <property type="evidence" value="ECO:0007669"/>
    <property type="project" value="UniProtKB-ARBA"/>
</dbReference>
<keyword evidence="11" id="KW-0325">Glycoprotein</keyword>
<dbReference type="GO" id="GO:0098609">
    <property type="term" value="P:cell-cell adhesion"/>
    <property type="evidence" value="ECO:0007669"/>
    <property type="project" value="UniProtKB-ARBA"/>
</dbReference>
<name>A0A6J2VQH9_CHACN</name>
<keyword evidence="6 18" id="KW-0732">Signal</keyword>
<keyword evidence="12" id="KW-0891">Chondrogenesis</keyword>
<evidence type="ECO:0000256" key="10">
    <source>
        <dbReference type="ARBA" id="ARBA00023157"/>
    </source>
</evidence>
<dbReference type="GeneID" id="115815428"/>
<dbReference type="AlphaFoldDB" id="A0A6J2VQH9"/>
<feature type="signal peptide" evidence="18">
    <location>
        <begin position="1"/>
        <end position="23"/>
    </location>
</feature>
<feature type="chain" id="PRO_5027008241" description="Bone morphogenetic protein 7" evidence="18">
    <location>
        <begin position="24"/>
        <end position="428"/>
    </location>
</feature>
<evidence type="ECO:0000256" key="1">
    <source>
        <dbReference type="ARBA" id="ARBA00004613"/>
    </source>
</evidence>
<dbReference type="GO" id="GO:0048812">
    <property type="term" value="P:neuron projection morphogenesis"/>
    <property type="evidence" value="ECO:0007669"/>
    <property type="project" value="UniProtKB-ARBA"/>
</dbReference>